<proteinExistence type="predicted"/>
<evidence type="ECO:0000256" key="1">
    <source>
        <dbReference type="SAM" id="MobiDB-lite"/>
    </source>
</evidence>
<name>A0A183DQF8_9BILA</name>
<sequence>MAAVSLCSCIQEMNSGASFLLIFYLNRGGLSAVSNERPIPTRIVWSQQLELLLKIVREDHVWGAFAARAAFPAHVGRPSSTPAGRRGGGTVGAHANFKMGVNK</sequence>
<dbReference type="Proteomes" id="UP000271098">
    <property type="component" value="Unassembled WGS sequence"/>
</dbReference>
<dbReference type="EMBL" id="UYRT01078252">
    <property type="protein sequence ID" value="VDN18124.1"/>
    <property type="molecule type" value="Genomic_DNA"/>
</dbReference>
<reference evidence="4" key="1">
    <citation type="submission" date="2016-06" db="UniProtKB">
        <authorList>
            <consortium name="WormBaseParasite"/>
        </authorList>
    </citation>
    <scope>IDENTIFICATION</scope>
</reference>
<reference evidence="2 3" key="2">
    <citation type="submission" date="2018-11" db="EMBL/GenBank/DDBJ databases">
        <authorList>
            <consortium name="Pathogen Informatics"/>
        </authorList>
    </citation>
    <scope>NUCLEOTIDE SEQUENCE [LARGE SCALE GENOMIC DNA]</scope>
</reference>
<accession>A0A183DQF8</accession>
<protein>
    <submittedName>
        <fullName evidence="4">Secreted protein</fullName>
    </submittedName>
</protein>
<dbReference type="AlphaFoldDB" id="A0A183DQF8"/>
<gene>
    <name evidence="2" type="ORF">GPUH_LOCUS10949</name>
</gene>
<organism evidence="4">
    <name type="scientific">Gongylonema pulchrum</name>
    <dbReference type="NCBI Taxonomy" id="637853"/>
    <lineage>
        <taxon>Eukaryota</taxon>
        <taxon>Metazoa</taxon>
        <taxon>Ecdysozoa</taxon>
        <taxon>Nematoda</taxon>
        <taxon>Chromadorea</taxon>
        <taxon>Rhabditida</taxon>
        <taxon>Spirurina</taxon>
        <taxon>Spiruromorpha</taxon>
        <taxon>Spiruroidea</taxon>
        <taxon>Gongylonematidae</taxon>
        <taxon>Gongylonema</taxon>
    </lineage>
</organism>
<keyword evidence="3" id="KW-1185">Reference proteome</keyword>
<evidence type="ECO:0000313" key="2">
    <source>
        <dbReference type="EMBL" id="VDN18124.1"/>
    </source>
</evidence>
<dbReference type="WBParaSite" id="GPUH_0001096201-mRNA-1">
    <property type="protein sequence ID" value="GPUH_0001096201-mRNA-1"/>
    <property type="gene ID" value="GPUH_0001096201"/>
</dbReference>
<evidence type="ECO:0000313" key="3">
    <source>
        <dbReference type="Proteomes" id="UP000271098"/>
    </source>
</evidence>
<evidence type="ECO:0000313" key="4">
    <source>
        <dbReference type="WBParaSite" id="GPUH_0001096201-mRNA-1"/>
    </source>
</evidence>
<feature type="region of interest" description="Disordered" evidence="1">
    <location>
        <begin position="76"/>
        <end position="103"/>
    </location>
</feature>